<dbReference type="GO" id="GO:0005886">
    <property type="term" value="C:plasma membrane"/>
    <property type="evidence" value="ECO:0007669"/>
    <property type="project" value="TreeGrafter"/>
</dbReference>
<dbReference type="AlphaFoldDB" id="A0A852RX62"/>
<protein>
    <submittedName>
        <fullName evidence="3">Benzoate membrane transport protein</fullName>
    </submittedName>
</protein>
<feature type="transmembrane region" description="Helical" evidence="2">
    <location>
        <begin position="218"/>
        <end position="237"/>
    </location>
</feature>
<keyword evidence="2" id="KW-0812">Transmembrane</keyword>
<dbReference type="GO" id="GO:0042925">
    <property type="term" value="F:benzoate transmembrane transporter activity"/>
    <property type="evidence" value="ECO:0007669"/>
    <property type="project" value="InterPro"/>
</dbReference>
<feature type="transmembrane region" description="Helical" evidence="2">
    <location>
        <begin position="21"/>
        <end position="44"/>
    </location>
</feature>
<feature type="transmembrane region" description="Helical" evidence="2">
    <location>
        <begin position="150"/>
        <end position="170"/>
    </location>
</feature>
<feature type="transmembrane region" description="Helical" evidence="2">
    <location>
        <begin position="297"/>
        <end position="321"/>
    </location>
</feature>
<feature type="transmembrane region" description="Helical" evidence="2">
    <location>
        <begin position="328"/>
        <end position="350"/>
    </location>
</feature>
<feature type="transmembrane region" description="Helical" evidence="2">
    <location>
        <begin position="77"/>
        <end position="95"/>
    </location>
</feature>
<feature type="transmembrane region" description="Helical" evidence="2">
    <location>
        <begin position="177"/>
        <end position="198"/>
    </location>
</feature>
<feature type="transmembrane region" description="Helical" evidence="2">
    <location>
        <begin position="50"/>
        <end position="70"/>
    </location>
</feature>
<dbReference type="RefSeq" id="WP_179729492.1">
    <property type="nucleotide sequence ID" value="NZ_BAABEF010000001.1"/>
</dbReference>
<dbReference type="InterPro" id="IPR004711">
    <property type="entry name" value="Benzoate_Transporter"/>
</dbReference>
<evidence type="ECO:0000313" key="3">
    <source>
        <dbReference type="EMBL" id="NYD33450.1"/>
    </source>
</evidence>
<evidence type="ECO:0000256" key="2">
    <source>
        <dbReference type="SAM" id="Phobius"/>
    </source>
</evidence>
<dbReference type="Pfam" id="PF03594">
    <property type="entry name" value="BenE"/>
    <property type="match status" value="1"/>
</dbReference>
<sequence>MTRPRPRDVVRDLGPTEVANGVVGAIFAMTGPVAVILTAAASAGLPPDLVSSWIFGVFVLNGVLTVLACWAYRQPLAFFWTIPGTALVGQAADHLPWSDVLGAYLLTALLLVALGAVGRVDRLMAALPIPVVMAMVAGVFLGFGTGLVSALGTTARVAAPMVLAFVAVALVPRARAVLPPVVAAVLVGAGAVVVTGTGDPVAWPESVFAAPVLQAPTFSWAAAAELVLPLAVTVVFVQNAQGMAVLAAAGHRAPMRFVTIACGLVSVPAAAVGAVSSCLTGPTNALLTASGRRERHYAAGIVCGIVAVGFGVLAPLAVALLGAAPAAFVAALAGLALLRALQSAFATAFAGPDVTAPLLTFLVTASGVTFLSLGAPFWGLVTGVVATWLADRRSPEGQPGSDRGREGSRHQPPGQR</sequence>
<feature type="transmembrane region" description="Helical" evidence="2">
    <location>
        <begin position="125"/>
        <end position="144"/>
    </location>
</feature>
<dbReference type="PANTHER" id="PTHR30199">
    <property type="entry name" value="MFS FAMILY TRANSPORTER, PREDICTED SUBSTRATE BENZOATE"/>
    <property type="match status" value="1"/>
</dbReference>
<keyword evidence="2" id="KW-0472">Membrane</keyword>
<keyword evidence="4" id="KW-1185">Reference proteome</keyword>
<name>A0A852RX62_9ACTN</name>
<dbReference type="PANTHER" id="PTHR30199:SF0">
    <property type="entry name" value="INNER MEMBRANE PROTEIN YDCO"/>
    <property type="match status" value="1"/>
</dbReference>
<evidence type="ECO:0000313" key="4">
    <source>
        <dbReference type="Proteomes" id="UP000582231"/>
    </source>
</evidence>
<organism evidence="3 4">
    <name type="scientific">Nocardioides kongjuensis</name>
    <dbReference type="NCBI Taxonomy" id="349522"/>
    <lineage>
        <taxon>Bacteria</taxon>
        <taxon>Bacillati</taxon>
        <taxon>Actinomycetota</taxon>
        <taxon>Actinomycetes</taxon>
        <taxon>Propionibacteriales</taxon>
        <taxon>Nocardioidaceae</taxon>
        <taxon>Nocardioides</taxon>
    </lineage>
</organism>
<feature type="transmembrane region" description="Helical" evidence="2">
    <location>
        <begin position="257"/>
        <end position="277"/>
    </location>
</feature>
<dbReference type="Proteomes" id="UP000582231">
    <property type="component" value="Unassembled WGS sequence"/>
</dbReference>
<dbReference type="EMBL" id="JACCBF010000001">
    <property type="protein sequence ID" value="NYD33450.1"/>
    <property type="molecule type" value="Genomic_DNA"/>
</dbReference>
<reference evidence="3 4" key="1">
    <citation type="submission" date="2020-07" db="EMBL/GenBank/DDBJ databases">
        <title>Sequencing the genomes of 1000 actinobacteria strains.</title>
        <authorList>
            <person name="Klenk H.-P."/>
        </authorList>
    </citation>
    <scope>NUCLEOTIDE SEQUENCE [LARGE SCALE GENOMIC DNA]</scope>
    <source>
        <strain evidence="3 4">DSM 19082</strain>
    </source>
</reference>
<comment type="caution">
    <text evidence="3">The sequence shown here is derived from an EMBL/GenBank/DDBJ whole genome shotgun (WGS) entry which is preliminary data.</text>
</comment>
<feature type="transmembrane region" description="Helical" evidence="2">
    <location>
        <begin position="370"/>
        <end position="390"/>
    </location>
</feature>
<keyword evidence="2" id="KW-1133">Transmembrane helix</keyword>
<evidence type="ECO:0000256" key="1">
    <source>
        <dbReference type="SAM" id="MobiDB-lite"/>
    </source>
</evidence>
<accession>A0A852RX62</accession>
<feature type="transmembrane region" description="Helical" evidence="2">
    <location>
        <begin position="101"/>
        <end position="118"/>
    </location>
</feature>
<feature type="region of interest" description="Disordered" evidence="1">
    <location>
        <begin position="392"/>
        <end position="416"/>
    </location>
</feature>
<gene>
    <name evidence="3" type="ORF">BJ958_004996</name>
</gene>
<proteinExistence type="predicted"/>